<reference evidence="7" key="1">
    <citation type="submission" date="2021-09" db="EMBL/GenBank/DDBJ databases">
        <authorList>
            <person name="Martin H S."/>
        </authorList>
    </citation>
    <scope>NUCLEOTIDE SEQUENCE</scope>
</reference>
<dbReference type="InterPro" id="IPR003280">
    <property type="entry name" value="2pore_dom_K_chnl"/>
</dbReference>
<evidence type="ECO:0000256" key="3">
    <source>
        <dbReference type="ARBA" id="ARBA00022989"/>
    </source>
</evidence>
<dbReference type="GO" id="GO:0022841">
    <property type="term" value="F:potassium ion leak channel activity"/>
    <property type="evidence" value="ECO:0007669"/>
    <property type="project" value="TreeGrafter"/>
</dbReference>
<evidence type="ECO:0000256" key="2">
    <source>
        <dbReference type="ARBA" id="ARBA00022692"/>
    </source>
</evidence>
<evidence type="ECO:0000256" key="5">
    <source>
        <dbReference type="SAM" id="MobiDB-lite"/>
    </source>
</evidence>
<proteinExistence type="predicted"/>
<dbReference type="OrthoDB" id="297496at2759"/>
<evidence type="ECO:0000313" key="7">
    <source>
        <dbReference type="EMBL" id="CAG9569282.1"/>
    </source>
</evidence>
<dbReference type="Proteomes" id="UP000789524">
    <property type="component" value="Unassembled WGS sequence"/>
</dbReference>
<feature type="region of interest" description="Disordered" evidence="5">
    <location>
        <begin position="1"/>
        <end position="39"/>
    </location>
</feature>
<evidence type="ECO:0000256" key="4">
    <source>
        <dbReference type="ARBA" id="ARBA00023136"/>
    </source>
</evidence>
<dbReference type="SUPFAM" id="SSF81324">
    <property type="entry name" value="Voltage-gated potassium channels"/>
    <property type="match status" value="1"/>
</dbReference>
<dbReference type="GO" id="GO:0005886">
    <property type="term" value="C:plasma membrane"/>
    <property type="evidence" value="ECO:0007669"/>
    <property type="project" value="TreeGrafter"/>
</dbReference>
<dbReference type="GO" id="GO:0015271">
    <property type="term" value="F:outward rectifier potassium channel activity"/>
    <property type="evidence" value="ECO:0007669"/>
    <property type="project" value="TreeGrafter"/>
</dbReference>
<comment type="subcellular location">
    <subcellularLocation>
        <location evidence="1">Membrane</location>
        <topology evidence="1">Multi-pass membrane protein</topology>
    </subcellularLocation>
</comment>
<dbReference type="AlphaFoldDB" id="A0A8J2QTG3"/>
<dbReference type="GO" id="GO:0030322">
    <property type="term" value="P:stabilization of membrane potential"/>
    <property type="evidence" value="ECO:0007669"/>
    <property type="project" value="TreeGrafter"/>
</dbReference>
<evidence type="ECO:0000313" key="8">
    <source>
        <dbReference type="Proteomes" id="UP000789524"/>
    </source>
</evidence>
<evidence type="ECO:0000256" key="6">
    <source>
        <dbReference type="SAM" id="Phobius"/>
    </source>
</evidence>
<gene>
    <name evidence="7" type="ORF">DCHRY22_LOCUS8818</name>
</gene>
<organism evidence="7 8">
    <name type="scientific">Danaus chrysippus</name>
    <name type="common">African queen</name>
    <dbReference type="NCBI Taxonomy" id="151541"/>
    <lineage>
        <taxon>Eukaryota</taxon>
        <taxon>Metazoa</taxon>
        <taxon>Ecdysozoa</taxon>
        <taxon>Arthropoda</taxon>
        <taxon>Hexapoda</taxon>
        <taxon>Insecta</taxon>
        <taxon>Pterygota</taxon>
        <taxon>Neoptera</taxon>
        <taxon>Endopterygota</taxon>
        <taxon>Lepidoptera</taxon>
        <taxon>Glossata</taxon>
        <taxon>Ditrysia</taxon>
        <taxon>Papilionoidea</taxon>
        <taxon>Nymphalidae</taxon>
        <taxon>Danainae</taxon>
        <taxon>Danaini</taxon>
        <taxon>Danaina</taxon>
        <taxon>Danaus</taxon>
        <taxon>Anosia</taxon>
    </lineage>
</organism>
<comment type="caution">
    <text evidence="7">The sequence shown here is derived from an EMBL/GenBank/DDBJ whole genome shotgun (WGS) entry which is preliminary data.</text>
</comment>
<keyword evidence="2 6" id="KW-0812">Transmembrane</keyword>
<feature type="compositionally biased region" description="Polar residues" evidence="5">
    <location>
        <begin position="27"/>
        <end position="39"/>
    </location>
</feature>
<keyword evidence="3 6" id="KW-1133">Transmembrane helix</keyword>
<protein>
    <submittedName>
        <fullName evidence="7">(African queen) hypothetical protein</fullName>
    </submittedName>
</protein>
<dbReference type="PANTHER" id="PTHR11003:SF335">
    <property type="entry name" value="POTASSIUM CHANNEL DOMAIN-CONTAINING PROTEIN"/>
    <property type="match status" value="1"/>
</dbReference>
<evidence type="ECO:0000256" key="1">
    <source>
        <dbReference type="ARBA" id="ARBA00004141"/>
    </source>
</evidence>
<dbReference type="Gene3D" id="1.10.287.70">
    <property type="match status" value="1"/>
</dbReference>
<name>A0A8J2QTG3_9NEOP</name>
<accession>A0A8J2QTG3</accession>
<sequence length="287" mass="33123">MDSLDVPPSHPPPPPPKKIDKPKITLQIPTPNQIRGPNSASSVYWGPTKYYPGAKLPQTPASHISDPHGNPYFNPFMHMYHNKASDFMFKQFEGFKDFTMNTAKSGLSAGEKSAFWFYNKLKLWSKKWFTHFFLTLCLVLYSIMGATIFMALEGPNEEKYDKNLTDVRREIATRIQNVVINNQSLVKHNQDFLSFIEEDLAAYEESFKEYLKHVNNNDTKKKTWGFWNAMFYAGTIYTTIGKYISSPYLNCKQILMILKQNIIIVNDFGNIISSDKEIILRITTETF</sequence>
<dbReference type="PANTHER" id="PTHR11003">
    <property type="entry name" value="POTASSIUM CHANNEL, SUBFAMILY K"/>
    <property type="match status" value="1"/>
</dbReference>
<keyword evidence="8" id="KW-1185">Reference proteome</keyword>
<feature type="transmembrane region" description="Helical" evidence="6">
    <location>
        <begin position="128"/>
        <end position="152"/>
    </location>
</feature>
<keyword evidence="4 6" id="KW-0472">Membrane</keyword>
<dbReference type="EMBL" id="CAKASE010000062">
    <property type="protein sequence ID" value="CAG9569282.1"/>
    <property type="molecule type" value="Genomic_DNA"/>
</dbReference>